<proteinExistence type="predicted"/>
<dbReference type="EMBL" id="CM000951">
    <property type="protein sequence ID" value="EFH28214.1"/>
    <property type="molecule type" value="Genomic_DNA"/>
</dbReference>
<feature type="non-terminal residue" evidence="2">
    <location>
        <position position="139"/>
    </location>
</feature>
<evidence type="ECO:0000313" key="2">
    <source>
        <dbReference type="EMBL" id="EFH28214.1"/>
    </source>
</evidence>
<evidence type="ECO:0000313" key="3">
    <source>
        <dbReference type="Proteomes" id="UP000002785"/>
    </source>
</evidence>
<evidence type="ECO:0000256" key="1">
    <source>
        <dbReference type="SAM" id="MobiDB-lite"/>
    </source>
</evidence>
<organism evidence="2 3">
    <name type="scientific">Streptomyces sviceus (strain ATCC 29083 / DSM 924 / JCM 4929 / NBRC 13980 / NCIMB 11184 / NRRL 5439 / UC 5370)</name>
    <dbReference type="NCBI Taxonomy" id="463191"/>
    <lineage>
        <taxon>Bacteria</taxon>
        <taxon>Bacillati</taxon>
        <taxon>Actinomycetota</taxon>
        <taxon>Actinomycetes</taxon>
        <taxon>Kitasatosporales</taxon>
        <taxon>Streptomycetaceae</taxon>
        <taxon>Streptomyces</taxon>
    </lineage>
</organism>
<dbReference type="eggNOG" id="COG3293">
    <property type="taxonomic scope" value="Bacteria"/>
</dbReference>
<sequence length="139" mass="15438">MADVRGRSGVSVSARGDSSQFQVVLGCIRVPRLGPGGPRVRPAGVRADNAYAFRKNRAYLRRCSIRCTIPDEADHPQPHETRLPWRPPPKSDPADYKARHAGECGMNRSIDAVPWRRAVTSSRPLRGDRPRSGQQRMAV</sequence>
<feature type="region of interest" description="Disordered" evidence="1">
    <location>
        <begin position="70"/>
        <end position="139"/>
    </location>
</feature>
<gene>
    <name evidence="2" type="ORF">SSEG_10420</name>
</gene>
<dbReference type="HOGENOM" id="CLU_1849469_0_0_11"/>
<feature type="compositionally biased region" description="Basic and acidic residues" evidence="1">
    <location>
        <begin position="92"/>
        <end position="102"/>
    </location>
</feature>
<feature type="compositionally biased region" description="Basic and acidic residues" evidence="1">
    <location>
        <begin position="72"/>
        <end position="83"/>
    </location>
</feature>
<dbReference type="AlphaFoldDB" id="D6XBT3"/>
<accession>D6XBT3</accession>
<evidence type="ECO:0008006" key="4">
    <source>
        <dbReference type="Google" id="ProtNLM"/>
    </source>
</evidence>
<name>D6XBT3_STRX2</name>
<keyword evidence="3" id="KW-1185">Reference proteome</keyword>
<protein>
    <recommendedName>
        <fullName evidence="4">Transposase</fullName>
    </recommendedName>
</protein>
<reference evidence="2" key="1">
    <citation type="submission" date="2009-10" db="EMBL/GenBank/DDBJ databases">
        <title>The genome sequence of Streptomyces sviceus strain ATCC 29083.</title>
        <authorList>
            <consortium name="The Broad Institute Genome Sequencing Platform"/>
            <consortium name="Broad Institute Microbial Sequencing Center"/>
            <person name="Fischbach M."/>
            <person name="Godfrey P."/>
            <person name="Ward D."/>
            <person name="Young S."/>
            <person name="Zeng Q."/>
            <person name="Koehrsen M."/>
            <person name="Alvarado L."/>
            <person name="Berlin A.M."/>
            <person name="Bochicchio J."/>
            <person name="Borenstein D."/>
            <person name="Chapman S.B."/>
            <person name="Chen Z."/>
            <person name="Engels R."/>
            <person name="Freedman E."/>
            <person name="Gellesch M."/>
            <person name="Goldberg J."/>
            <person name="Griggs A."/>
            <person name="Gujja S."/>
            <person name="Heilman E.R."/>
            <person name="Heiman D.I."/>
            <person name="Hepburn T.A."/>
            <person name="Howarth C."/>
            <person name="Jen D."/>
            <person name="Larson L."/>
            <person name="Lewis B."/>
            <person name="Mehta T."/>
            <person name="Park D."/>
            <person name="Pearson M."/>
            <person name="Richards J."/>
            <person name="Roberts A."/>
            <person name="Saif S."/>
            <person name="Shea T.D."/>
            <person name="Shenoy N."/>
            <person name="Sisk P."/>
            <person name="Stolte C."/>
            <person name="Sykes S.N."/>
            <person name="Thomson T."/>
            <person name="Walk T."/>
            <person name="White J."/>
            <person name="Yandava C."/>
            <person name="Straight P."/>
            <person name="Clardy J."/>
            <person name="Hung D."/>
            <person name="Kolter R."/>
            <person name="Mekalanos J."/>
            <person name="Walker S."/>
            <person name="Walsh C.T."/>
            <person name="Wieland-Brown L.C."/>
            <person name="Haas B."/>
            <person name="Nusbaum C."/>
            <person name="Birren B."/>
        </authorList>
    </citation>
    <scope>NUCLEOTIDE SEQUENCE [LARGE SCALE GENOMIC DNA]</scope>
    <source>
        <strain evidence="2">ATCC 29083</strain>
    </source>
</reference>
<dbReference type="Proteomes" id="UP000002785">
    <property type="component" value="Chromosome"/>
</dbReference>